<evidence type="ECO:0000313" key="15">
    <source>
        <dbReference type="Proteomes" id="UP000268870"/>
    </source>
</evidence>
<gene>
    <name evidence="7 11" type="primary">aroE</name>
    <name evidence="11" type="ORF">C4618_12765</name>
    <name evidence="12" type="ORF">NCTC8184_00243</name>
    <name evidence="10" type="ORF">WA45_03400</name>
</gene>
<dbReference type="GO" id="GO:0009073">
    <property type="term" value="P:aromatic amino acid family biosynthetic process"/>
    <property type="evidence" value="ECO:0007669"/>
    <property type="project" value="UniProtKB-KW"/>
</dbReference>
<dbReference type="InterPro" id="IPR046346">
    <property type="entry name" value="Aminoacid_DH-like_N_sf"/>
</dbReference>
<dbReference type="UniPathway" id="UPA00053">
    <property type="reaction ID" value="UER00087"/>
</dbReference>
<dbReference type="GO" id="GO:0004764">
    <property type="term" value="F:shikimate 3-dehydrogenase (NADP+) activity"/>
    <property type="evidence" value="ECO:0007669"/>
    <property type="project" value="UniProtKB-UniRule"/>
</dbReference>
<evidence type="ECO:0000313" key="10">
    <source>
        <dbReference type="EMBL" id="KLJ30271.1"/>
    </source>
</evidence>
<evidence type="ECO:0000256" key="5">
    <source>
        <dbReference type="ARBA" id="ARBA00023002"/>
    </source>
</evidence>
<reference evidence="12 15" key="3">
    <citation type="submission" date="2018-12" db="EMBL/GenBank/DDBJ databases">
        <authorList>
            <consortium name="Pathogen Informatics"/>
        </authorList>
    </citation>
    <scope>NUCLEOTIDE SEQUENCE [LARGE SCALE GENOMIC DNA]</scope>
    <source>
        <strain evidence="12 15">NCTC8184</strain>
    </source>
</reference>
<name>A0A0H1MX66_STRAG</name>
<protein>
    <recommendedName>
        <fullName evidence="2 7">Shikimate dehydrogenase (NADP(+))</fullName>
        <shortName evidence="7">SDH</shortName>
        <ecNumber evidence="2 7">1.1.1.25</ecNumber>
    </recommendedName>
</protein>
<evidence type="ECO:0000256" key="7">
    <source>
        <dbReference type="HAMAP-Rule" id="MF_00222"/>
    </source>
</evidence>
<keyword evidence="5 7" id="KW-0560">Oxidoreductase</keyword>
<dbReference type="GO" id="GO:0009423">
    <property type="term" value="P:chorismate biosynthetic process"/>
    <property type="evidence" value="ECO:0007669"/>
    <property type="project" value="UniProtKB-UniRule"/>
</dbReference>
<dbReference type="GO" id="GO:0050661">
    <property type="term" value="F:NADP binding"/>
    <property type="evidence" value="ECO:0007669"/>
    <property type="project" value="InterPro"/>
</dbReference>
<evidence type="ECO:0000256" key="1">
    <source>
        <dbReference type="ARBA" id="ARBA00004871"/>
    </source>
</evidence>
<keyword evidence="4 7" id="KW-0521">NADP</keyword>
<dbReference type="InterPro" id="IPR022893">
    <property type="entry name" value="Shikimate_DH_fam"/>
</dbReference>
<dbReference type="Pfam" id="PF18317">
    <property type="entry name" value="SDH_C"/>
    <property type="match status" value="1"/>
</dbReference>
<feature type="binding site" evidence="7">
    <location>
        <position position="235"/>
    </location>
    <ligand>
        <name>NADP(+)</name>
        <dbReference type="ChEBI" id="CHEBI:58349"/>
    </ligand>
</feature>
<dbReference type="AlphaFoldDB" id="A0A0H1MX66"/>
<proteinExistence type="inferred from homology"/>
<feature type="binding site" evidence="7">
    <location>
        <position position="93"/>
    </location>
    <ligand>
        <name>shikimate</name>
        <dbReference type="ChEBI" id="CHEBI:36208"/>
    </ligand>
</feature>
<evidence type="ECO:0000259" key="9">
    <source>
        <dbReference type="Pfam" id="PF18317"/>
    </source>
</evidence>
<dbReference type="EMBL" id="LCVB01000018">
    <property type="protein sequence ID" value="KLJ30271.1"/>
    <property type="molecule type" value="Genomic_DNA"/>
</dbReference>
<organism evidence="11 14">
    <name type="scientific">Streptococcus agalactiae</name>
    <dbReference type="NCBI Taxonomy" id="1311"/>
    <lineage>
        <taxon>Bacteria</taxon>
        <taxon>Bacillati</taxon>
        <taxon>Bacillota</taxon>
        <taxon>Bacilli</taxon>
        <taxon>Lactobacillales</taxon>
        <taxon>Streptococcaceae</taxon>
        <taxon>Streptococcus</taxon>
    </lineage>
</organism>
<feature type="domain" description="Shikimate dehydrogenase substrate binding N-terminal" evidence="8">
    <location>
        <begin position="13"/>
        <end position="95"/>
    </location>
</feature>
<evidence type="ECO:0000256" key="4">
    <source>
        <dbReference type="ARBA" id="ARBA00022857"/>
    </source>
</evidence>
<evidence type="ECO:0000256" key="6">
    <source>
        <dbReference type="ARBA" id="ARBA00023141"/>
    </source>
</evidence>
<evidence type="ECO:0000256" key="3">
    <source>
        <dbReference type="ARBA" id="ARBA00022605"/>
    </source>
</evidence>
<evidence type="ECO:0000259" key="8">
    <source>
        <dbReference type="Pfam" id="PF08501"/>
    </source>
</evidence>
<feature type="active site" description="Proton acceptor" evidence="7">
    <location>
        <position position="72"/>
    </location>
</feature>
<dbReference type="Gene3D" id="3.40.50.720">
    <property type="entry name" value="NAD(P)-binding Rossmann-like Domain"/>
    <property type="match status" value="1"/>
</dbReference>
<keyword evidence="3 7" id="KW-0028">Amino-acid biosynthesis</keyword>
<dbReference type="EC" id="1.1.1.25" evidence="2 7"/>
<dbReference type="InterPro" id="IPR013708">
    <property type="entry name" value="Shikimate_DH-bd_N"/>
</dbReference>
<dbReference type="EMBL" id="LR134265">
    <property type="protein sequence ID" value="VED64274.1"/>
    <property type="molecule type" value="Genomic_DNA"/>
</dbReference>
<accession>A0A0H1MX66</accession>
<evidence type="ECO:0000313" key="13">
    <source>
        <dbReference type="Proteomes" id="UP000035174"/>
    </source>
</evidence>
<evidence type="ECO:0000256" key="2">
    <source>
        <dbReference type="ARBA" id="ARBA00012962"/>
    </source>
</evidence>
<dbReference type="InterPro" id="IPR041121">
    <property type="entry name" value="SDH_C"/>
</dbReference>
<dbReference type="Proteomes" id="UP000035174">
    <property type="component" value="Unassembled WGS sequence"/>
</dbReference>
<dbReference type="PANTHER" id="PTHR21089">
    <property type="entry name" value="SHIKIMATE DEHYDROGENASE"/>
    <property type="match status" value="1"/>
</dbReference>
<reference evidence="11 14" key="2">
    <citation type="journal article" date="2018" name="Emerg. Microbes Infect.">
        <title>Phenotypic and molecular analysis of nontypeable Group B streptococci: identification of cps2a and hybrid cps2a/cps5 Group B streptococcal capsule gene clusters.</title>
        <authorList>
            <person name="Alhhazmi A."/>
            <person name="Tyrrell G.J."/>
        </authorList>
    </citation>
    <scope>NUCLEOTIDE SEQUENCE [LARGE SCALE GENOMIC DNA]</scope>
    <source>
        <strain evidence="11 14">PLGBS17</strain>
    </source>
</reference>
<dbReference type="Gene3D" id="3.40.50.10860">
    <property type="entry name" value="Leucine Dehydrogenase, chain A, domain 1"/>
    <property type="match status" value="1"/>
</dbReference>
<feature type="domain" description="SDH C-terminal" evidence="9">
    <location>
        <begin position="259"/>
        <end position="289"/>
    </location>
</feature>
<comment type="catalytic activity">
    <reaction evidence="7">
        <text>shikimate + NADP(+) = 3-dehydroshikimate + NADPH + H(+)</text>
        <dbReference type="Rhea" id="RHEA:17737"/>
        <dbReference type="ChEBI" id="CHEBI:15378"/>
        <dbReference type="ChEBI" id="CHEBI:16630"/>
        <dbReference type="ChEBI" id="CHEBI:36208"/>
        <dbReference type="ChEBI" id="CHEBI:57783"/>
        <dbReference type="ChEBI" id="CHEBI:58349"/>
        <dbReference type="EC" id="1.1.1.25"/>
    </reaction>
</comment>
<comment type="subunit">
    <text evidence="7">Homodimer.</text>
</comment>
<sequence length="292" mass="31966">MNSLNGETLLTGLIANPARHSLSPLMWNTSFQEKNMNYAYLTFEVEEGKLTEAVRGVRALGIRGVNVSMPFKQSVIPLLDDLSPQAKLVGAVNTIVNQGGTGRLVGHMTDGIGCFKALAAQGFSAKNKIITIAGIGGSGKAVAVQAAMEGVAEIRLFNRNSSNYDKVIDLSDKIKKQFQIKVVVDYLENKTAFKDAIRTSHFYIDATSLGMRPLDNYSLINDPEILTPNLVVVDLVYKPKETALLRFVRQNGVKHAYNGLGMLIYQGAEAFQLITNQEMPISSVERVLQTEN</sequence>
<dbReference type="SUPFAM" id="SSF53223">
    <property type="entry name" value="Aminoacid dehydrogenase-like, N-terminal domain"/>
    <property type="match status" value="1"/>
</dbReference>
<comment type="similarity">
    <text evidence="7">Belongs to the shikimate dehydrogenase family.</text>
</comment>
<comment type="function">
    <text evidence="7">Involved in the biosynthesis of the chorismate, which leads to the biosynthesis of aromatic amino acids. Catalyzes the reversible NADPH linked reduction of 3-dehydroshikimate (DHSA) to yield shikimate (SA).</text>
</comment>
<dbReference type="GO" id="GO:0008652">
    <property type="term" value="P:amino acid biosynthetic process"/>
    <property type="evidence" value="ECO:0007669"/>
    <property type="project" value="UniProtKB-KW"/>
</dbReference>
<dbReference type="OMA" id="AIYVMRR"/>
<comment type="caution">
    <text evidence="7">Lacks conserved residue(s) required for the propagation of feature annotation.</text>
</comment>
<feature type="binding site" evidence="7">
    <location>
        <position position="259"/>
    </location>
    <ligand>
        <name>NADP(+)</name>
        <dbReference type="ChEBI" id="CHEBI:58349"/>
    </ligand>
</feature>
<dbReference type="CDD" id="cd01065">
    <property type="entry name" value="NAD_bind_Shikimate_DH"/>
    <property type="match status" value="1"/>
</dbReference>
<dbReference type="InterPro" id="IPR011342">
    <property type="entry name" value="Shikimate_DH"/>
</dbReference>
<comment type="pathway">
    <text evidence="1 7">Metabolic intermediate biosynthesis; chorismate biosynthesis; chorismate from D-erythrose 4-phosphate and phosphoenolpyruvate: step 4/7.</text>
</comment>
<dbReference type="PANTHER" id="PTHR21089:SF1">
    <property type="entry name" value="BIFUNCTIONAL 3-DEHYDROQUINATE DEHYDRATASE_SHIKIMATE DEHYDROGENASE, CHLOROPLASTIC"/>
    <property type="match status" value="1"/>
</dbReference>
<dbReference type="Proteomes" id="UP000256718">
    <property type="component" value="Unassembled WGS sequence"/>
</dbReference>
<reference evidence="10 13" key="1">
    <citation type="journal article" date="2015" name="PLoS ONE">
        <title>Genomic analysis reveals the molecular basis for capsule loss in the group B streptococcus population.</title>
        <authorList>
            <consortium name="DEVANI Consortium"/>
            <person name="Rosini R."/>
            <person name="Campisi E."/>
            <person name="De Chiara M."/>
            <person name="Tettelin H."/>
            <person name="Rinaudo D."/>
            <person name="Toniolo C."/>
            <person name="Metruccio M."/>
            <person name="Guidotti S."/>
            <person name="Sorensen U.B."/>
            <person name="Kilian M."/>
            <person name="Ramirez M."/>
            <person name="Janulczyk R."/>
            <person name="Donati C."/>
            <person name="Grandi G."/>
            <person name="Margarit I."/>
        </authorList>
    </citation>
    <scope>NUCLEOTIDE SEQUENCE [LARGE SCALE GENOMIC DNA]</scope>
    <source>
        <strain evidence="10 13">ES-PW-063</strain>
    </source>
</reference>
<evidence type="ECO:0000313" key="14">
    <source>
        <dbReference type="Proteomes" id="UP000256718"/>
    </source>
</evidence>
<feature type="binding site" evidence="7">
    <location>
        <begin position="21"/>
        <end position="23"/>
    </location>
    <ligand>
        <name>shikimate</name>
        <dbReference type="ChEBI" id="CHEBI:36208"/>
    </ligand>
</feature>
<evidence type="ECO:0000313" key="11">
    <source>
        <dbReference type="EMBL" id="RDY74529.1"/>
    </source>
</evidence>
<feature type="binding site" evidence="7">
    <location>
        <position position="68"/>
    </location>
    <ligand>
        <name>shikimate</name>
        <dbReference type="ChEBI" id="CHEBI:36208"/>
    </ligand>
</feature>
<keyword evidence="6 7" id="KW-0057">Aromatic amino acid biosynthesis</keyword>
<dbReference type="NCBIfam" id="TIGR00507">
    <property type="entry name" value="aroE"/>
    <property type="match status" value="1"/>
</dbReference>
<feature type="binding site" evidence="7">
    <location>
        <position position="266"/>
    </location>
    <ligand>
        <name>shikimate</name>
        <dbReference type="ChEBI" id="CHEBI:36208"/>
    </ligand>
</feature>
<dbReference type="Proteomes" id="UP000268870">
    <property type="component" value="Chromosome"/>
</dbReference>
<feature type="binding site" evidence="7">
    <location>
        <position position="110"/>
    </location>
    <ligand>
        <name>shikimate</name>
        <dbReference type="ChEBI" id="CHEBI:36208"/>
    </ligand>
</feature>
<feature type="binding site" evidence="7">
    <location>
        <position position="237"/>
    </location>
    <ligand>
        <name>shikimate</name>
        <dbReference type="ChEBI" id="CHEBI:36208"/>
    </ligand>
</feature>
<dbReference type="Pfam" id="PF08501">
    <property type="entry name" value="Shikimate_dh_N"/>
    <property type="match status" value="1"/>
</dbReference>
<dbReference type="GO" id="GO:0019632">
    <property type="term" value="P:shikimate metabolic process"/>
    <property type="evidence" value="ECO:0007669"/>
    <property type="project" value="InterPro"/>
</dbReference>
<dbReference type="HAMAP" id="MF_00222">
    <property type="entry name" value="Shikimate_DH_AroE"/>
    <property type="match status" value="1"/>
</dbReference>
<dbReference type="EMBL" id="QHGZ01000258">
    <property type="protein sequence ID" value="RDY74529.1"/>
    <property type="molecule type" value="Genomic_DNA"/>
</dbReference>
<dbReference type="RefSeq" id="WP_001086864.1">
    <property type="nucleotide sequence ID" value="NZ_AP018935.1"/>
</dbReference>
<dbReference type="SUPFAM" id="SSF51735">
    <property type="entry name" value="NAD(P)-binding Rossmann-fold domains"/>
    <property type="match status" value="1"/>
</dbReference>
<evidence type="ECO:0000313" key="12">
    <source>
        <dbReference type="EMBL" id="VED64274.1"/>
    </source>
</evidence>
<dbReference type="InterPro" id="IPR036291">
    <property type="entry name" value="NAD(P)-bd_dom_sf"/>
</dbReference>